<comment type="caution">
    <text evidence="3">The sequence shown here is derived from an EMBL/GenBank/DDBJ whole genome shotgun (WGS) entry which is preliminary data.</text>
</comment>
<dbReference type="AlphaFoldDB" id="A0A7I8VNN4"/>
<dbReference type="PANTHER" id="PTHR11258">
    <property type="entry name" value="2-5 OLIGOADENYLATE SYNTHETASE"/>
    <property type="match status" value="1"/>
</dbReference>
<feature type="domain" description="2'-5'-oligoadenylate synthetase 1" evidence="2">
    <location>
        <begin position="684"/>
        <end position="837"/>
    </location>
</feature>
<proteinExistence type="inferred from homology"/>
<dbReference type="EMBL" id="CAJFCJ010000007">
    <property type="protein sequence ID" value="CAD5117841.1"/>
    <property type="molecule type" value="Genomic_DNA"/>
</dbReference>
<dbReference type="Gene3D" id="1.10.1410.20">
    <property type="entry name" value="2'-5'-oligoadenylate synthetase 1, domain 2"/>
    <property type="match status" value="1"/>
</dbReference>
<protein>
    <submittedName>
        <fullName evidence="3">DgyrCDS6586</fullName>
    </submittedName>
</protein>
<dbReference type="SUPFAM" id="SSF49599">
    <property type="entry name" value="TRAF domain-like"/>
    <property type="match status" value="2"/>
</dbReference>
<evidence type="ECO:0000256" key="1">
    <source>
        <dbReference type="ARBA" id="ARBA00009526"/>
    </source>
</evidence>
<dbReference type="InterPro" id="IPR002083">
    <property type="entry name" value="MATH/TRAF_dom"/>
</dbReference>
<dbReference type="SUPFAM" id="SSF81301">
    <property type="entry name" value="Nucleotidyltransferase"/>
    <property type="match status" value="1"/>
</dbReference>
<dbReference type="PROSITE" id="PS50152">
    <property type="entry name" value="25A_SYNTH_3"/>
    <property type="match status" value="1"/>
</dbReference>
<dbReference type="PANTHER" id="PTHR11258:SF22">
    <property type="entry name" value="MATH DOMAIN-CONTAINING PROTEIN"/>
    <property type="match status" value="1"/>
</dbReference>
<organism evidence="3 4">
    <name type="scientific">Dimorphilus gyrociliatus</name>
    <dbReference type="NCBI Taxonomy" id="2664684"/>
    <lineage>
        <taxon>Eukaryota</taxon>
        <taxon>Metazoa</taxon>
        <taxon>Spiralia</taxon>
        <taxon>Lophotrochozoa</taxon>
        <taxon>Annelida</taxon>
        <taxon>Polychaeta</taxon>
        <taxon>Polychaeta incertae sedis</taxon>
        <taxon>Dinophilidae</taxon>
        <taxon>Dimorphilus</taxon>
    </lineage>
</organism>
<dbReference type="Proteomes" id="UP000549394">
    <property type="component" value="Unassembled WGS sequence"/>
</dbReference>
<comment type="similarity">
    <text evidence="1">Belongs to the 2-5A synthase family.</text>
</comment>
<reference evidence="3 4" key="1">
    <citation type="submission" date="2020-08" db="EMBL/GenBank/DDBJ databases">
        <authorList>
            <person name="Hejnol A."/>
        </authorList>
    </citation>
    <scope>NUCLEOTIDE SEQUENCE [LARGE SCALE GENOMIC DNA]</scope>
</reference>
<dbReference type="GO" id="GO:0005654">
    <property type="term" value="C:nucleoplasm"/>
    <property type="evidence" value="ECO:0007669"/>
    <property type="project" value="TreeGrafter"/>
</dbReference>
<sequence length="847" mass="97151">MSIHLQRFGVLADDQYNENTHVFTFVFENPYKLVSGEVKSIESSECSYCGQKWSIVVMKKEEYMGVYLKWKYSDAPSLPYVSVKLKYILGLVNRSDYGLNKHFSTTQKFRIGQTVLGRSKFITFRDLLDIGKGFLDHTGKRLVMELTLSNCSLTFTKSIDISSSARTKKNTNGYYFDTPTFVAYANRWYLRIYPTKLNSNGLPASYLYLATKSKGLVLETKFRLYLESESSEILFYSYGHGARFDGFGRTLNNILPVNQKVETISVGIEILQLNITKDLQLPITSLSKHQDPSVSADPFQDNDGNLWKLFIDNNYKYLTCQLDKGVHHYQQNKTKLLCWKATLRSQIQQKFKDVEMLGDCITGYFSNFLDDCGLLASFPIEISELKDQSTAFTDNGNVIIRVNMISIQTLPVAMKSYPKFDYQSKQLIRARQSVMEKNRRLEDMKELSASQVSLGDLNSTCSKDGSAVGSFMDLYDMDNGLQPKPLEKNIDSSLNDQQAEMTRVFCKNLINYQIINNNGDVKTINKEFSRTRKDMGNFKDDATESGLGSDLSFHDDVVPSQHDLTRQRDVITAVIQYLQEKLPINITEIVQMGSIGTDCVTKSRADVDLIILSTDLPKTGQESWMIPVIQATKELLHYSNQNVDPYRPLPKCSEIKTSLSTVQFTCSGVDIDIFYSYDWEKGSTYSELYKWTCSETEKFQKYWFSVASVRLQRKFINEQRKEVKDVIKILKHWRNSIQWRKTKYRPDSYLLSLLVIKSCEETKSTDLTKVATKLGQYIFNPETSITWSKYYLPGKFEVEFDPPYPLIQDPANPGINVADSLCYWGQFKAEIKELLHSLNVPLHNVLS</sequence>
<dbReference type="GO" id="GO:0005829">
    <property type="term" value="C:cytosol"/>
    <property type="evidence" value="ECO:0007669"/>
    <property type="project" value="TreeGrafter"/>
</dbReference>
<dbReference type="Gene3D" id="2.60.210.10">
    <property type="entry name" value="Apoptosis, Tumor Necrosis Factor Receptor Associated Protein 2, Chain A"/>
    <property type="match status" value="1"/>
</dbReference>
<keyword evidence="4" id="KW-1185">Reference proteome</keyword>
<dbReference type="InterPro" id="IPR018952">
    <property type="entry name" value="2-5-oligoAdlate_synth_1_dom2/C"/>
</dbReference>
<gene>
    <name evidence="3" type="ORF">DGYR_LOCUS6325</name>
</gene>
<dbReference type="InterPro" id="IPR043519">
    <property type="entry name" value="NT_sf"/>
</dbReference>
<dbReference type="GO" id="GO:0003725">
    <property type="term" value="F:double-stranded RNA binding"/>
    <property type="evidence" value="ECO:0007669"/>
    <property type="project" value="TreeGrafter"/>
</dbReference>
<dbReference type="InterPro" id="IPR008974">
    <property type="entry name" value="TRAF-like"/>
</dbReference>
<dbReference type="GO" id="GO:0001730">
    <property type="term" value="F:2'-5'-oligoadenylate synthetase activity"/>
    <property type="evidence" value="ECO:0007669"/>
    <property type="project" value="TreeGrafter"/>
</dbReference>
<dbReference type="Pfam" id="PF10421">
    <property type="entry name" value="OAS1_C"/>
    <property type="match status" value="1"/>
</dbReference>
<dbReference type="OrthoDB" id="1885901at2759"/>
<evidence type="ECO:0000313" key="4">
    <source>
        <dbReference type="Proteomes" id="UP000549394"/>
    </source>
</evidence>
<dbReference type="CDD" id="cd00121">
    <property type="entry name" value="MATH"/>
    <property type="match status" value="1"/>
</dbReference>
<name>A0A7I8VNN4_9ANNE</name>
<dbReference type="SUPFAM" id="SSF81631">
    <property type="entry name" value="PAP/OAS1 substrate-binding domain"/>
    <property type="match status" value="1"/>
</dbReference>
<evidence type="ECO:0000313" key="3">
    <source>
        <dbReference type="EMBL" id="CAD5117841.1"/>
    </source>
</evidence>
<dbReference type="GO" id="GO:0016020">
    <property type="term" value="C:membrane"/>
    <property type="evidence" value="ECO:0007669"/>
    <property type="project" value="TreeGrafter"/>
</dbReference>
<accession>A0A7I8VNN4</accession>
<evidence type="ECO:0000259" key="2">
    <source>
        <dbReference type="Pfam" id="PF10421"/>
    </source>
</evidence>